<evidence type="ECO:0000256" key="3">
    <source>
        <dbReference type="ARBA" id="ARBA00022989"/>
    </source>
</evidence>
<comment type="subcellular location">
    <subcellularLocation>
        <location evidence="1">Membrane</location>
        <topology evidence="1">Multi-pass membrane protein</topology>
    </subcellularLocation>
</comment>
<evidence type="ECO:0000313" key="11">
    <source>
        <dbReference type="Proteomes" id="UP001634394"/>
    </source>
</evidence>
<feature type="transmembrane region" description="Helical" evidence="8">
    <location>
        <begin position="255"/>
        <end position="282"/>
    </location>
</feature>
<evidence type="ECO:0000256" key="2">
    <source>
        <dbReference type="ARBA" id="ARBA00022692"/>
    </source>
</evidence>
<evidence type="ECO:0000256" key="5">
    <source>
        <dbReference type="ARBA" id="ARBA00023136"/>
    </source>
</evidence>
<feature type="domain" description="G-protein coupled receptors family 1 profile" evidence="9">
    <location>
        <begin position="43"/>
        <end position="318"/>
    </location>
</feature>
<dbReference type="Gene3D" id="1.20.1070.10">
    <property type="entry name" value="Rhodopsin 7-helix transmembrane proteins"/>
    <property type="match status" value="1"/>
</dbReference>
<keyword evidence="5 8" id="KW-0472">Membrane</keyword>
<evidence type="ECO:0000256" key="7">
    <source>
        <dbReference type="ARBA" id="ARBA00023224"/>
    </source>
</evidence>
<evidence type="ECO:0000256" key="8">
    <source>
        <dbReference type="SAM" id="Phobius"/>
    </source>
</evidence>
<feature type="transmembrane region" description="Helical" evidence="8">
    <location>
        <begin position="63"/>
        <end position="84"/>
    </location>
</feature>
<feature type="transmembrane region" description="Helical" evidence="8">
    <location>
        <begin position="104"/>
        <end position="130"/>
    </location>
</feature>
<evidence type="ECO:0000256" key="4">
    <source>
        <dbReference type="ARBA" id="ARBA00023040"/>
    </source>
</evidence>
<dbReference type="PRINTS" id="PR00237">
    <property type="entry name" value="GPCRRHODOPSN"/>
</dbReference>
<feature type="transmembrane region" description="Helical" evidence="8">
    <location>
        <begin position="302"/>
        <end position="321"/>
    </location>
</feature>
<dbReference type="AlphaFoldDB" id="A0ABD3URL2"/>
<gene>
    <name evidence="10" type="ORF">ACJMK2_015442</name>
</gene>
<organism evidence="10 11">
    <name type="scientific">Sinanodonta woodiana</name>
    <name type="common">Chinese pond mussel</name>
    <name type="synonym">Anodonta woodiana</name>
    <dbReference type="NCBI Taxonomy" id="1069815"/>
    <lineage>
        <taxon>Eukaryota</taxon>
        <taxon>Metazoa</taxon>
        <taxon>Spiralia</taxon>
        <taxon>Lophotrochozoa</taxon>
        <taxon>Mollusca</taxon>
        <taxon>Bivalvia</taxon>
        <taxon>Autobranchia</taxon>
        <taxon>Heteroconchia</taxon>
        <taxon>Palaeoheterodonta</taxon>
        <taxon>Unionida</taxon>
        <taxon>Unionoidea</taxon>
        <taxon>Unionidae</taxon>
        <taxon>Unioninae</taxon>
        <taxon>Sinanodonta</taxon>
    </lineage>
</organism>
<evidence type="ECO:0000256" key="6">
    <source>
        <dbReference type="ARBA" id="ARBA00023170"/>
    </source>
</evidence>
<reference evidence="10 11" key="1">
    <citation type="submission" date="2024-11" db="EMBL/GenBank/DDBJ databases">
        <title>Chromosome-level genome assembly of the freshwater bivalve Anodonta woodiana.</title>
        <authorList>
            <person name="Chen X."/>
        </authorList>
    </citation>
    <scope>NUCLEOTIDE SEQUENCE [LARGE SCALE GENOMIC DNA]</scope>
    <source>
        <strain evidence="10">MN2024</strain>
        <tissue evidence="10">Gills</tissue>
    </source>
</reference>
<evidence type="ECO:0000313" key="10">
    <source>
        <dbReference type="EMBL" id="KAL3851715.1"/>
    </source>
</evidence>
<dbReference type="InterPro" id="IPR000276">
    <property type="entry name" value="GPCR_Rhodpsn"/>
</dbReference>
<dbReference type="PANTHER" id="PTHR24243:SF230">
    <property type="entry name" value="G-PROTEIN COUPLED RECEPTORS FAMILY 1 PROFILE DOMAIN-CONTAINING PROTEIN"/>
    <property type="match status" value="1"/>
</dbReference>
<dbReference type="Proteomes" id="UP001634394">
    <property type="component" value="Unassembled WGS sequence"/>
</dbReference>
<keyword evidence="6" id="KW-0675">Receptor</keyword>
<proteinExistence type="predicted"/>
<keyword evidence="3 8" id="KW-1133">Transmembrane helix</keyword>
<keyword evidence="7" id="KW-0807">Transducer</keyword>
<sequence>MNSSKFYENSFDDTEVIESQYASFKLYSQRYIVPFIILFGFVGNTLSFLVFVSSSLRRISTSVYLSALAFSDTGFLFCLGVGWFESFGIPLFHTDGVCQMTVYFSFIFSFTSIWFVAAFTLEMYIVIFHTRNGISLSSPSKAWKVVTLLAVIAALFYMYVFWVAKLIPLGNDKRCTFSSGQKLATVFSFLDTAFTLVVPFSLTLFMMTRLLIYITKFYQSKSIYMPRRVASGGLHMKESVSNNTSRQAVEIHYSLIRMLIVTATVFLVLNLPSHAIRIQAVFRYHVYETLQFSDMEGLMQEIFQVLYYVNFSINFLLYSVCAKSFRSALRRLPSDLNCYKNRTNHQLEQCSLRNNKNVKFHEMKCLRENSRMVDFHISQIPSLDSQCVCKSPPCLLRLESEAEQPLTAKTELH</sequence>
<dbReference type="GO" id="GO:0016020">
    <property type="term" value="C:membrane"/>
    <property type="evidence" value="ECO:0007669"/>
    <property type="project" value="UniProtKB-SubCell"/>
</dbReference>
<keyword evidence="4" id="KW-0297">G-protein coupled receptor</keyword>
<dbReference type="Pfam" id="PF00001">
    <property type="entry name" value="7tm_1"/>
    <property type="match status" value="1"/>
</dbReference>
<protein>
    <recommendedName>
        <fullName evidence="9">G-protein coupled receptors family 1 profile domain-containing protein</fullName>
    </recommendedName>
</protein>
<dbReference type="SUPFAM" id="SSF81321">
    <property type="entry name" value="Family A G protein-coupled receptor-like"/>
    <property type="match status" value="1"/>
</dbReference>
<feature type="transmembrane region" description="Helical" evidence="8">
    <location>
        <begin position="142"/>
        <end position="164"/>
    </location>
</feature>
<keyword evidence="11" id="KW-1185">Reference proteome</keyword>
<dbReference type="EMBL" id="JBJQND010000015">
    <property type="protein sequence ID" value="KAL3851715.1"/>
    <property type="molecule type" value="Genomic_DNA"/>
</dbReference>
<dbReference type="GO" id="GO:0004930">
    <property type="term" value="F:G protein-coupled receptor activity"/>
    <property type="evidence" value="ECO:0007669"/>
    <property type="project" value="UniProtKB-KW"/>
</dbReference>
<feature type="transmembrane region" description="Helical" evidence="8">
    <location>
        <begin position="31"/>
        <end position="51"/>
    </location>
</feature>
<comment type="caution">
    <text evidence="10">The sequence shown here is derived from an EMBL/GenBank/DDBJ whole genome shotgun (WGS) entry which is preliminary data.</text>
</comment>
<dbReference type="CDD" id="cd14978">
    <property type="entry name" value="7tmA_FMRFamide_R-like"/>
    <property type="match status" value="1"/>
</dbReference>
<evidence type="ECO:0000256" key="1">
    <source>
        <dbReference type="ARBA" id="ARBA00004141"/>
    </source>
</evidence>
<dbReference type="InterPro" id="IPR017452">
    <property type="entry name" value="GPCR_Rhodpsn_7TM"/>
</dbReference>
<evidence type="ECO:0000259" key="9">
    <source>
        <dbReference type="PROSITE" id="PS50262"/>
    </source>
</evidence>
<dbReference type="PANTHER" id="PTHR24243">
    <property type="entry name" value="G-PROTEIN COUPLED RECEPTOR"/>
    <property type="match status" value="1"/>
</dbReference>
<name>A0ABD3URL2_SINWO</name>
<keyword evidence="2 8" id="KW-0812">Transmembrane</keyword>
<feature type="transmembrane region" description="Helical" evidence="8">
    <location>
        <begin position="184"/>
        <end position="212"/>
    </location>
</feature>
<accession>A0ABD3URL2</accession>
<dbReference type="PROSITE" id="PS50262">
    <property type="entry name" value="G_PROTEIN_RECEP_F1_2"/>
    <property type="match status" value="1"/>
</dbReference>